<dbReference type="Proteomes" id="UP001361239">
    <property type="component" value="Unassembled WGS sequence"/>
</dbReference>
<organism evidence="6 7">
    <name type="scientific">Novosphingobium anseongense</name>
    <dbReference type="NCBI Taxonomy" id="3133436"/>
    <lineage>
        <taxon>Bacteria</taxon>
        <taxon>Pseudomonadati</taxon>
        <taxon>Pseudomonadota</taxon>
        <taxon>Alphaproteobacteria</taxon>
        <taxon>Sphingomonadales</taxon>
        <taxon>Sphingomonadaceae</taxon>
        <taxon>Novosphingobium</taxon>
    </lineage>
</organism>
<evidence type="ECO:0000259" key="5">
    <source>
        <dbReference type="PROSITE" id="PS50977"/>
    </source>
</evidence>
<dbReference type="Gene3D" id="1.10.357.10">
    <property type="entry name" value="Tetracycline Repressor, domain 2"/>
    <property type="match status" value="1"/>
</dbReference>
<keyword evidence="2 4" id="KW-0238">DNA-binding</keyword>
<evidence type="ECO:0000313" key="6">
    <source>
        <dbReference type="EMBL" id="MEJ5975148.1"/>
    </source>
</evidence>
<dbReference type="InterPro" id="IPR036271">
    <property type="entry name" value="Tet_transcr_reg_TetR-rel_C_sf"/>
</dbReference>
<dbReference type="InterPro" id="IPR009057">
    <property type="entry name" value="Homeodomain-like_sf"/>
</dbReference>
<evidence type="ECO:0000313" key="7">
    <source>
        <dbReference type="Proteomes" id="UP001361239"/>
    </source>
</evidence>
<dbReference type="InterPro" id="IPR023772">
    <property type="entry name" value="DNA-bd_HTH_TetR-type_CS"/>
</dbReference>
<keyword evidence="3" id="KW-0804">Transcription</keyword>
<dbReference type="InterPro" id="IPR001647">
    <property type="entry name" value="HTH_TetR"/>
</dbReference>
<accession>A0ABU8RQ03</accession>
<proteinExistence type="predicted"/>
<feature type="DNA-binding region" description="H-T-H motif" evidence="4">
    <location>
        <begin position="43"/>
        <end position="62"/>
    </location>
</feature>
<dbReference type="Gene3D" id="1.10.10.60">
    <property type="entry name" value="Homeodomain-like"/>
    <property type="match status" value="1"/>
</dbReference>
<dbReference type="SUPFAM" id="SSF46689">
    <property type="entry name" value="Homeodomain-like"/>
    <property type="match status" value="1"/>
</dbReference>
<evidence type="ECO:0000256" key="3">
    <source>
        <dbReference type="ARBA" id="ARBA00023163"/>
    </source>
</evidence>
<dbReference type="RefSeq" id="WP_339585117.1">
    <property type="nucleotide sequence ID" value="NZ_JBBHJZ010000001.1"/>
</dbReference>
<evidence type="ECO:0000256" key="2">
    <source>
        <dbReference type="ARBA" id="ARBA00023125"/>
    </source>
</evidence>
<dbReference type="SUPFAM" id="SSF48498">
    <property type="entry name" value="Tetracyclin repressor-like, C-terminal domain"/>
    <property type="match status" value="1"/>
</dbReference>
<dbReference type="InterPro" id="IPR050109">
    <property type="entry name" value="HTH-type_TetR-like_transc_reg"/>
</dbReference>
<name>A0ABU8RQ03_9SPHN</name>
<gene>
    <name evidence="6" type="ORF">WG901_00745</name>
</gene>
<evidence type="ECO:0000256" key="1">
    <source>
        <dbReference type="ARBA" id="ARBA00023015"/>
    </source>
</evidence>
<dbReference type="EMBL" id="JBBHJZ010000001">
    <property type="protein sequence ID" value="MEJ5975148.1"/>
    <property type="molecule type" value="Genomic_DNA"/>
</dbReference>
<dbReference type="PROSITE" id="PS01081">
    <property type="entry name" value="HTH_TETR_1"/>
    <property type="match status" value="1"/>
</dbReference>
<dbReference type="PRINTS" id="PR00455">
    <property type="entry name" value="HTHTETR"/>
</dbReference>
<dbReference type="PROSITE" id="PS50977">
    <property type="entry name" value="HTH_TETR_2"/>
    <property type="match status" value="1"/>
</dbReference>
<keyword evidence="1" id="KW-0805">Transcription regulation</keyword>
<dbReference type="PANTHER" id="PTHR30055:SF234">
    <property type="entry name" value="HTH-TYPE TRANSCRIPTIONAL REGULATOR BETI"/>
    <property type="match status" value="1"/>
</dbReference>
<dbReference type="Pfam" id="PF00440">
    <property type="entry name" value="TetR_N"/>
    <property type="match status" value="1"/>
</dbReference>
<reference evidence="6 7" key="1">
    <citation type="submission" date="2024-03" db="EMBL/GenBank/DDBJ databases">
        <authorList>
            <person name="Jo J.-H."/>
        </authorList>
    </citation>
    <scope>NUCLEOTIDE SEQUENCE [LARGE SCALE GENOMIC DNA]</scope>
    <source>
        <strain evidence="6 7">PS1R-30</strain>
    </source>
</reference>
<keyword evidence="7" id="KW-1185">Reference proteome</keyword>
<sequence length="217" mass="24212">MSPPADLALSADNPDHEAECVRRASIIAAANELLEEEGIDGLTIRAMLKRTGLARRAFYERFEGKDDLVVAVFAETLRESAEHLERETAHLADPLDQLRVVADLLVLGSQPHRGRIGMRRISAMVREHMRLAQSRPAELEAALQPLIAMIAERISAGIRTGQLRECDPVLQATLIYNLIASTVHIETLMEESGEPASYRRPRLADEIWEFCRRAIVA</sequence>
<dbReference type="PANTHER" id="PTHR30055">
    <property type="entry name" value="HTH-TYPE TRANSCRIPTIONAL REGULATOR RUTR"/>
    <property type="match status" value="1"/>
</dbReference>
<feature type="domain" description="HTH tetR-type" evidence="5">
    <location>
        <begin position="20"/>
        <end position="80"/>
    </location>
</feature>
<protein>
    <submittedName>
        <fullName evidence="6">TetR/AcrR family transcriptional regulator</fullName>
    </submittedName>
</protein>
<evidence type="ECO:0000256" key="4">
    <source>
        <dbReference type="PROSITE-ProRule" id="PRU00335"/>
    </source>
</evidence>
<comment type="caution">
    <text evidence="6">The sequence shown here is derived from an EMBL/GenBank/DDBJ whole genome shotgun (WGS) entry which is preliminary data.</text>
</comment>